<dbReference type="AlphaFoldDB" id="A0A6N8FZ94"/>
<accession>A0A6N8FZ94</accession>
<dbReference type="InterPro" id="IPR035943">
    <property type="entry name" value="XisI-like_sf"/>
</dbReference>
<dbReference type="InterPro" id="IPR014968">
    <property type="entry name" value="XisI"/>
</dbReference>
<reference evidence="1 2" key="1">
    <citation type="journal article" date="2019" name="Front. Microbiol.">
        <title>Genomic Features for Desiccation Tolerance and Sugar Biosynthesis in the Extremophile Gloeocapsopsis sp. UTEX B3054.</title>
        <authorList>
            <person name="Urrejola C."/>
            <person name="Alcorta J."/>
            <person name="Salas L."/>
            <person name="Vasquez M."/>
            <person name="Polz M.F."/>
            <person name="Vicuna R."/>
            <person name="Diez B."/>
        </authorList>
    </citation>
    <scope>NUCLEOTIDE SEQUENCE [LARGE SCALE GENOMIC DNA]</scope>
    <source>
        <strain evidence="1 2">1H9</strain>
    </source>
</reference>
<name>A0A6N8FZ94_9CHRO</name>
<keyword evidence="2" id="KW-1185">Reference proteome</keyword>
<dbReference type="EMBL" id="NAPY01000040">
    <property type="protein sequence ID" value="MUL38470.1"/>
    <property type="molecule type" value="Genomic_DNA"/>
</dbReference>
<sequence>MWIQRDGIEAGIAADLEEAGIPKKHIVLGFRPPEVQKHTGYAVA</sequence>
<protein>
    <recommendedName>
        <fullName evidence="3">XisI protein</fullName>
    </recommendedName>
</protein>
<evidence type="ECO:0000313" key="1">
    <source>
        <dbReference type="EMBL" id="MUL38470.1"/>
    </source>
</evidence>
<dbReference type="Proteomes" id="UP000441797">
    <property type="component" value="Unassembled WGS sequence"/>
</dbReference>
<organism evidence="1 2">
    <name type="scientific">Gloeocapsopsis dulcis AAB1 = 1H9</name>
    <dbReference type="NCBI Taxonomy" id="1433147"/>
    <lineage>
        <taxon>Bacteria</taxon>
        <taxon>Bacillati</taxon>
        <taxon>Cyanobacteriota</taxon>
        <taxon>Cyanophyceae</taxon>
        <taxon>Oscillatoriophycideae</taxon>
        <taxon>Chroococcales</taxon>
        <taxon>Chroococcaceae</taxon>
        <taxon>Gloeocapsopsis</taxon>
        <taxon>Gloeocapsopsis dulcis</taxon>
    </lineage>
</organism>
<comment type="caution">
    <text evidence="1">The sequence shown here is derived from an EMBL/GenBank/DDBJ whole genome shotgun (WGS) entry which is preliminary data.</text>
</comment>
<gene>
    <name evidence="1" type="ORF">BWI75_19605</name>
</gene>
<evidence type="ECO:0008006" key="3">
    <source>
        <dbReference type="Google" id="ProtNLM"/>
    </source>
</evidence>
<dbReference type="Gene3D" id="3.30.310.110">
    <property type="entry name" value="XisI-like"/>
    <property type="match status" value="1"/>
</dbReference>
<evidence type="ECO:0000313" key="2">
    <source>
        <dbReference type="Proteomes" id="UP000441797"/>
    </source>
</evidence>
<dbReference type="Pfam" id="PF08869">
    <property type="entry name" value="XisI"/>
    <property type="match status" value="1"/>
</dbReference>
<dbReference type="SUPFAM" id="SSF143847">
    <property type="entry name" value="XisI-like"/>
    <property type="match status" value="1"/>
</dbReference>
<proteinExistence type="predicted"/>